<dbReference type="PANTHER" id="PTHR42695:SF5">
    <property type="entry name" value="GLUTAMINE AMIDOTRANSFERASE YLR126C-RELATED"/>
    <property type="match status" value="1"/>
</dbReference>
<dbReference type="Gene3D" id="3.40.50.880">
    <property type="match status" value="1"/>
</dbReference>
<dbReference type="RefSeq" id="WP_338252356.1">
    <property type="nucleotide sequence ID" value="NZ_BSRI01000002.1"/>
</dbReference>
<evidence type="ECO:0000259" key="1">
    <source>
        <dbReference type="Pfam" id="PF00117"/>
    </source>
</evidence>
<evidence type="ECO:0000313" key="2">
    <source>
        <dbReference type="EMBL" id="GLV56776.1"/>
    </source>
</evidence>
<protein>
    <submittedName>
        <fullName evidence="2">GMP synthase</fullName>
    </submittedName>
</protein>
<dbReference type="PANTHER" id="PTHR42695">
    <property type="entry name" value="GLUTAMINE AMIDOTRANSFERASE YLR126C-RELATED"/>
    <property type="match status" value="1"/>
</dbReference>
<feature type="domain" description="Glutamine amidotransferase" evidence="1">
    <location>
        <begin position="30"/>
        <end position="181"/>
    </location>
</feature>
<proteinExistence type="predicted"/>
<sequence>MQRKKLLTIQHASVNPPGLLGDILTKHDLDYDVVHAEGEEMPTDAAGYDATIIFGGLEHVYDELKQPFITREKRLVASVLERKLPFLGICFGCQLLASALGAEVYKCTPSLGFVRIDLTEDGQRDPFYHGFADYQQAFQWHDDDFDLPAGAVLLATAHGRESQAFRWGENAYGVLYHIELTAAMLQNWLEDPDSRKEFIERTGIETYNKTDREYDQLYPAYHDHASKVIENFLRLARLIPA</sequence>
<dbReference type="InterPro" id="IPR044992">
    <property type="entry name" value="ChyE-like"/>
</dbReference>
<dbReference type="PROSITE" id="PS51273">
    <property type="entry name" value="GATASE_TYPE_1"/>
    <property type="match status" value="1"/>
</dbReference>
<name>A0ABQ6FW91_9CHLR</name>
<dbReference type="Pfam" id="PF00117">
    <property type="entry name" value="GATase"/>
    <property type="match status" value="1"/>
</dbReference>
<dbReference type="EMBL" id="BSRI01000002">
    <property type="protein sequence ID" value="GLV56776.1"/>
    <property type="molecule type" value="Genomic_DNA"/>
</dbReference>
<dbReference type="InterPro" id="IPR029062">
    <property type="entry name" value="Class_I_gatase-like"/>
</dbReference>
<reference evidence="2 3" key="1">
    <citation type="submission" date="2023-02" db="EMBL/GenBank/DDBJ databases">
        <title>Dictyobacter halimunensis sp. nov., a new member of the class Ktedonobacteria from forest soil in a geothermal area.</title>
        <authorList>
            <person name="Rachmania M.K."/>
            <person name="Ningsih F."/>
            <person name="Sakai Y."/>
            <person name="Yabe S."/>
            <person name="Yokota A."/>
            <person name="Sjamsuridzal W."/>
        </authorList>
    </citation>
    <scope>NUCLEOTIDE SEQUENCE [LARGE SCALE GENOMIC DNA]</scope>
    <source>
        <strain evidence="2 3">S3.2.2.5</strain>
    </source>
</reference>
<organism evidence="2 3">
    <name type="scientific">Dictyobacter halimunensis</name>
    <dbReference type="NCBI Taxonomy" id="3026934"/>
    <lineage>
        <taxon>Bacteria</taxon>
        <taxon>Bacillati</taxon>
        <taxon>Chloroflexota</taxon>
        <taxon>Ktedonobacteria</taxon>
        <taxon>Ktedonobacterales</taxon>
        <taxon>Dictyobacteraceae</taxon>
        <taxon>Dictyobacter</taxon>
    </lineage>
</organism>
<evidence type="ECO:0000313" key="3">
    <source>
        <dbReference type="Proteomes" id="UP001344906"/>
    </source>
</evidence>
<dbReference type="CDD" id="cd01741">
    <property type="entry name" value="GATase1_1"/>
    <property type="match status" value="1"/>
</dbReference>
<dbReference type="InterPro" id="IPR017926">
    <property type="entry name" value="GATASE"/>
</dbReference>
<comment type="caution">
    <text evidence="2">The sequence shown here is derived from an EMBL/GenBank/DDBJ whole genome shotgun (WGS) entry which is preliminary data.</text>
</comment>
<gene>
    <name evidence="2" type="ORF">KDH_36150</name>
</gene>
<dbReference type="Proteomes" id="UP001344906">
    <property type="component" value="Unassembled WGS sequence"/>
</dbReference>
<accession>A0ABQ6FW91</accession>
<keyword evidence="3" id="KW-1185">Reference proteome</keyword>
<dbReference type="SUPFAM" id="SSF52317">
    <property type="entry name" value="Class I glutamine amidotransferase-like"/>
    <property type="match status" value="1"/>
</dbReference>